<accession>A0A2S2E5N8</accession>
<organism evidence="15 16">
    <name type="scientific">Saliniradius amylolyticus</name>
    <dbReference type="NCBI Taxonomy" id="2183582"/>
    <lineage>
        <taxon>Bacteria</taxon>
        <taxon>Pseudomonadati</taxon>
        <taxon>Pseudomonadota</taxon>
        <taxon>Gammaproteobacteria</taxon>
        <taxon>Alteromonadales</taxon>
        <taxon>Alteromonadaceae</taxon>
        <taxon>Saliniradius</taxon>
    </lineage>
</organism>
<keyword evidence="4 13" id="KW-0813">Transport</keyword>
<feature type="region of interest" description="Disordered" evidence="14">
    <location>
        <begin position="1"/>
        <end position="23"/>
    </location>
</feature>
<feature type="transmembrane region" description="Helical" evidence="13">
    <location>
        <begin position="37"/>
        <end position="58"/>
    </location>
</feature>
<evidence type="ECO:0000256" key="1">
    <source>
        <dbReference type="ARBA" id="ARBA00004651"/>
    </source>
</evidence>
<dbReference type="PANTHER" id="PTHR30531">
    <property type="entry name" value="FLAGELLAR BIOSYNTHETIC PROTEIN FLHB"/>
    <property type="match status" value="1"/>
</dbReference>
<evidence type="ECO:0000256" key="2">
    <source>
        <dbReference type="ARBA" id="ARBA00010690"/>
    </source>
</evidence>
<comment type="similarity">
    <text evidence="2 13">Belongs to the type III secretion exporter family.</text>
</comment>
<dbReference type="Gene3D" id="6.10.250.2080">
    <property type="match status" value="1"/>
</dbReference>
<comment type="subcellular location">
    <subcellularLocation>
        <location evidence="1">Cell membrane</location>
        <topology evidence="1">Multi-pass membrane protein</topology>
    </subcellularLocation>
</comment>
<reference evidence="15 16" key="1">
    <citation type="submission" date="2018-05" db="EMBL/GenBank/DDBJ databases">
        <title>Salinimonas sp. HMF8227 Genome sequencing and assembly.</title>
        <authorList>
            <person name="Kang H."/>
            <person name="Kang J."/>
            <person name="Cha I."/>
            <person name="Kim H."/>
            <person name="Joh K."/>
        </authorList>
    </citation>
    <scope>NUCLEOTIDE SEQUENCE [LARGE SCALE GENOMIC DNA]</scope>
    <source>
        <strain evidence="15 16">HMF8227</strain>
    </source>
</reference>
<keyword evidence="7 13" id="KW-1005">Bacterial flagellum biogenesis</keyword>
<dbReference type="Proteomes" id="UP000245728">
    <property type="component" value="Chromosome"/>
</dbReference>
<dbReference type="Gene3D" id="3.40.1690.10">
    <property type="entry name" value="secretion proteins EscU"/>
    <property type="match status" value="1"/>
</dbReference>
<keyword evidence="11 13" id="KW-1006">Bacterial flagellum protein export</keyword>
<feature type="compositionally biased region" description="Basic and acidic residues" evidence="14">
    <location>
        <begin position="223"/>
        <end position="240"/>
    </location>
</feature>
<gene>
    <name evidence="13" type="primary">flhB</name>
    <name evidence="15" type="ORF">HMF8227_02089</name>
</gene>
<evidence type="ECO:0000256" key="8">
    <source>
        <dbReference type="ARBA" id="ARBA00022927"/>
    </source>
</evidence>
<name>A0A2S2E5N8_9ALTE</name>
<keyword evidence="6 13" id="KW-0812">Transmembrane</keyword>
<evidence type="ECO:0000256" key="4">
    <source>
        <dbReference type="ARBA" id="ARBA00022448"/>
    </source>
</evidence>
<evidence type="ECO:0000256" key="6">
    <source>
        <dbReference type="ARBA" id="ARBA00022692"/>
    </source>
</evidence>
<dbReference type="InterPro" id="IPR006136">
    <property type="entry name" value="FlhB"/>
</dbReference>
<evidence type="ECO:0000256" key="3">
    <source>
        <dbReference type="ARBA" id="ARBA00021622"/>
    </source>
</evidence>
<feature type="compositionally biased region" description="Basic and acidic residues" evidence="14">
    <location>
        <begin position="1"/>
        <end position="16"/>
    </location>
</feature>
<dbReference type="SUPFAM" id="SSF160544">
    <property type="entry name" value="EscU C-terminal domain-like"/>
    <property type="match status" value="1"/>
</dbReference>
<dbReference type="OrthoDB" id="9807950at2"/>
<evidence type="ECO:0000256" key="10">
    <source>
        <dbReference type="ARBA" id="ARBA00023136"/>
    </source>
</evidence>
<keyword evidence="16" id="KW-1185">Reference proteome</keyword>
<dbReference type="EMBL" id="CP029347">
    <property type="protein sequence ID" value="AWL12550.1"/>
    <property type="molecule type" value="Genomic_DNA"/>
</dbReference>
<dbReference type="KEGG" id="salh:HMF8227_02089"/>
<evidence type="ECO:0000256" key="13">
    <source>
        <dbReference type="RuleBase" id="RU364091"/>
    </source>
</evidence>
<dbReference type="FunFam" id="3.40.1690.10:FF:000001">
    <property type="entry name" value="Flagellar biosynthetic protein FlhB"/>
    <property type="match status" value="1"/>
</dbReference>
<keyword evidence="15" id="KW-0966">Cell projection</keyword>
<evidence type="ECO:0000256" key="5">
    <source>
        <dbReference type="ARBA" id="ARBA00022475"/>
    </source>
</evidence>
<dbReference type="GO" id="GO:0009306">
    <property type="term" value="P:protein secretion"/>
    <property type="evidence" value="ECO:0007669"/>
    <property type="project" value="InterPro"/>
</dbReference>
<dbReference type="AlphaFoldDB" id="A0A2S2E5N8"/>
<evidence type="ECO:0000256" key="14">
    <source>
        <dbReference type="SAM" id="MobiDB-lite"/>
    </source>
</evidence>
<dbReference type="InterPro" id="IPR006135">
    <property type="entry name" value="T3SS_substrate_exporter"/>
</dbReference>
<evidence type="ECO:0000256" key="7">
    <source>
        <dbReference type="ARBA" id="ARBA00022795"/>
    </source>
</evidence>
<feature type="transmembrane region" description="Helical" evidence="13">
    <location>
        <begin position="189"/>
        <end position="211"/>
    </location>
</feature>
<feature type="transmembrane region" description="Helical" evidence="13">
    <location>
        <begin position="146"/>
        <end position="169"/>
    </location>
</feature>
<keyword evidence="15" id="KW-0969">Cilium</keyword>
<evidence type="ECO:0000313" key="15">
    <source>
        <dbReference type="EMBL" id="AWL12550.1"/>
    </source>
</evidence>
<keyword evidence="10 13" id="KW-0472">Membrane</keyword>
<dbReference type="Pfam" id="PF01312">
    <property type="entry name" value="Bac_export_2"/>
    <property type="match status" value="1"/>
</dbReference>
<comment type="function">
    <text evidence="12 13">Required for formation of the rod structure in the basal body of the flagellar apparatus. Together with FliI and FliH, may constitute the export apparatus of flagellin.</text>
</comment>
<keyword evidence="9 13" id="KW-1133">Transmembrane helix</keyword>
<dbReference type="GO" id="GO:0044780">
    <property type="term" value="P:bacterial-type flagellum assembly"/>
    <property type="evidence" value="ECO:0007669"/>
    <property type="project" value="InterPro"/>
</dbReference>
<evidence type="ECO:0000313" key="16">
    <source>
        <dbReference type="Proteomes" id="UP000245728"/>
    </source>
</evidence>
<sequence length="376" mass="42256">MAEESAAEKTEEPTEKKIKKAREKGQIARSKELPTTAVLIGAAVCMVVFGHFVATALYRAMERTFTLSRDEVFDTKHMFQALGAFVGEVAFPLAMILIILMVVGIVASTILGGFNFSWKAAAPQFNKLNPINGFKRMFGPNGLVELVKALGKFLLVAVSAVTAMMIFQNEAIHLDQEVYPRNIFHALELVSWVFLIICCAMIPIVALDVPYQSYKHNKEMKMTKQEVKDEHKNQEGDPQIKGKQRQLQMQASARRMMQQVPEADVVVTNPTHYSVALKYEEDGERAPILVAKGADELALHIRKIATAHEVPIIESPMLARSIYHSTDENQEVPEKLFMAVAQVLAYVYQMKQWRKGRGKRPKPLAKDLPIPPDMRH</sequence>
<dbReference type="NCBIfam" id="TIGR00328">
    <property type="entry name" value="flhB"/>
    <property type="match status" value="1"/>
</dbReference>
<feature type="transmembrane region" description="Helical" evidence="13">
    <location>
        <begin position="78"/>
        <end position="111"/>
    </location>
</feature>
<evidence type="ECO:0000256" key="9">
    <source>
        <dbReference type="ARBA" id="ARBA00022989"/>
    </source>
</evidence>
<proteinExistence type="inferred from homology"/>
<dbReference type="GO" id="GO:0005886">
    <property type="term" value="C:plasma membrane"/>
    <property type="evidence" value="ECO:0007669"/>
    <property type="project" value="UniProtKB-SubCell"/>
</dbReference>
<dbReference type="PRINTS" id="PR00950">
    <property type="entry name" value="TYPE3IMSPROT"/>
</dbReference>
<protein>
    <recommendedName>
        <fullName evidence="3 13">Flagellar biosynthetic protein FlhB</fullName>
    </recommendedName>
</protein>
<feature type="region of interest" description="Disordered" evidence="14">
    <location>
        <begin position="223"/>
        <end position="243"/>
    </location>
</feature>
<keyword evidence="5 13" id="KW-1003">Cell membrane</keyword>
<dbReference type="RefSeq" id="WP_109340113.1">
    <property type="nucleotide sequence ID" value="NZ_CP029347.1"/>
</dbReference>
<keyword evidence="8 13" id="KW-0653">Protein transport</keyword>
<evidence type="ECO:0000256" key="12">
    <source>
        <dbReference type="ARBA" id="ARBA00025078"/>
    </source>
</evidence>
<keyword evidence="15" id="KW-0282">Flagellum</keyword>
<dbReference type="PANTHER" id="PTHR30531:SF12">
    <property type="entry name" value="FLAGELLAR BIOSYNTHETIC PROTEIN FLHB"/>
    <property type="match status" value="1"/>
</dbReference>
<dbReference type="InterPro" id="IPR029025">
    <property type="entry name" value="T3SS_substrate_exporter_C"/>
</dbReference>
<evidence type="ECO:0000256" key="11">
    <source>
        <dbReference type="ARBA" id="ARBA00023225"/>
    </source>
</evidence>
<feature type="region of interest" description="Disordered" evidence="14">
    <location>
        <begin position="357"/>
        <end position="376"/>
    </location>
</feature>